<feature type="region of interest" description="Disordered" evidence="2">
    <location>
        <begin position="314"/>
        <end position="335"/>
    </location>
</feature>
<reference evidence="6 7" key="1">
    <citation type="journal article" date="2018" name="Nat. Microbiol.">
        <title>Leveraging single-cell genomics to expand the fungal tree of life.</title>
        <authorList>
            <person name="Ahrendt S.R."/>
            <person name="Quandt C.A."/>
            <person name="Ciobanu D."/>
            <person name="Clum A."/>
            <person name="Salamov A."/>
            <person name="Andreopoulos B."/>
            <person name="Cheng J.F."/>
            <person name="Woyke T."/>
            <person name="Pelin A."/>
            <person name="Henrissat B."/>
            <person name="Reynolds N.K."/>
            <person name="Benny G.L."/>
            <person name="Smith M.E."/>
            <person name="James T.Y."/>
            <person name="Grigoriev I.V."/>
        </authorList>
    </citation>
    <scope>NUCLEOTIDE SEQUENCE [LARGE SCALE GENOMIC DNA]</scope>
    <source>
        <strain evidence="6 7">ATCC 52028</strain>
    </source>
</reference>
<organism evidence="5 7">
    <name type="scientific">Caulochytrium protostelioides</name>
    <dbReference type="NCBI Taxonomy" id="1555241"/>
    <lineage>
        <taxon>Eukaryota</taxon>
        <taxon>Fungi</taxon>
        <taxon>Fungi incertae sedis</taxon>
        <taxon>Chytridiomycota</taxon>
        <taxon>Chytridiomycota incertae sedis</taxon>
        <taxon>Chytridiomycetes</taxon>
        <taxon>Caulochytriales</taxon>
        <taxon>Caulochytriaceae</taxon>
        <taxon>Caulochytrium</taxon>
    </lineage>
</organism>
<dbReference type="Pfam" id="PF00326">
    <property type="entry name" value="Peptidase_S9"/>
    <property type="match status" value="1"/>
</dbReference>
<dbReference type="PANTHER" id="PTHR43037">
    <property type="entry name" value="UNNAMED PRODUCT-RELATED"/>
    <property type="match status" value="1"/>
</dbReference>
<feature type="domain" description="Peptidase S9 prolyl oligopeptidase catalytic" evidence="3">
    <location>
        <begin position="462"/>
        <end position="603"/>
    </location>
</feature>
<dbReference type="EMBL" id="ML009119">
    <property type="protein sequence ID" value="RKO98076.1"/>
    <property type="molecule type" value="Genomic_DNA"/>
</dbReference>
<evidence type="ECO:0000313" key="5">
    <source>
        <dbReference type="EMBL" id="RKO99891.1"/>
    </source>
</evidence>
<evidence type="ECO:0000313" key="7">
    <source>
        <dbReference type="Proteomes" id="UP000274922"/>
    </source>
</evidence>
<dbReference type="Proteomes" id="UP000274922">
    <property type="component" value="Unassembled WGS sequence"/>
</dbReference>
<reference evidence="5" key="2">
    <citation type="submission" date="2018-04" db="EMBL/GenBank/DDBJ databases">
        <title>Leveraging single-cell genomics to expand the Fungal Tree of Life.</title>
        <authorList>
            <consortium name="DOE Joint Genome Institute"/>
            <person name="Ahrendt S.R."/>
            <person name="Quandt C.A."/>
            <person name="Ciobanu D."/>
            <person name="Clum A."/>
            <person name="Salamov A."/>
            <person name="Andreopoulos B."/>
            <person name="Cheng J.-F."/>
            <person name="Woyke T."/>
            <person name="Pelin A."/>
            <person name="Henrissat B."/>
            <person name="Benny G.L."/>
            <person name="Smith M.E."/>
            <person name="James T.Y."/>
            <person name="Grigoriev I.V."/>
        </authorList>
    </citation>
    <scope>NUCLEOTIDE SEQUENCE</scope>
    <source>
        <strain evidence="5">ATCC 52028</strain>
    </source>
</reference>
<dbReference type="InterPro" id="IPR050955">
    <property type="entry name" value="Plant_Biomass_Hydrol_Est"/>
</dbReference>
<dbReference type="PANTHER" id="PTHR43037:SF4">
    <property type="entry name" value="PEPTIDASE S9 PROLYL OLIGOPEPTIDASE CATALYTIC DOMAIN-CONTAINING PROTEIN"/>
    <property type="match status" value="1"/>
</dbReference>
<keyword evidence="1" id="KW-0732">Signal</keyword>
<dbReference type="GO" id="GO:0006508">
    <property type="term" value="P:proteolysis"/>
    <property type="evidence" value="ECO:0007669"/>
    <property type="project" value="InterPro"/>
</dbReference>
<dbReference type="InterPro" id="IPR029058">
    <property type="entry name" value="AB_hydrolase_fold"/>
</dbReference>
<dbReference type="AlphaFoldDB" id="A0A4P9X4C7"/>
<proteinExistence type="predicted"/>
<gene>
    <name evidence="4" type="ORF">CAUPRSCDRAFT_208</name>
    <name evidence="5" type="ORF">CXG81DRAFT_4007</name>
</gene>
<accession>A0A4P9X4C7</accession>
<dbReference type="InterPro" id="IPR001375">
    <property type="entry name" value="Peptidase_S9_cat"/>
</dbReference>
<reference evidence="4" key="3">
    <citation type="submission" date="2018-08" db="EMBL/GenBank/DDBJ databases">
        <title>Leveraging single-cell genomics to expand the Fungal Tree of Life.</title>
        <authorList>
            <consortium name="DOE Joint Genome Institute"/>
            <person name="Ahrendt S.R."/>
            <person name="Quandt C.A."/>
            <person name="Ciobanu D."/>
            <person name="Clum A."/>
            <person name="Salamov A."/>
            <person name="Andreopoulos B."/>
            <person name="Cheng J.-F."/>
            <person name="Woyke T."/>
            <person name="Pelin A."/>
            <person name="Henrissat B."/>
            <person name="Reynolds N."/>
            <person name="Benny G.L."/>
            <person name="Smith M.E."/>
            <person name="James T.Y."/>
            <person name="Grigoriev I.V."/>
        </authorList>
    </citation>
    <scope>NUCLEOTIDE SEQUENCE</scope>
    <source>
        <strain evidence="4">ATCC 52028</strain>
    </source>
</reference>
<evidence type="ECO:0000259" key="3">
    <source>
        <dbReference type="Pfam" id="PF00326"/>
    </source>
</evidence>
<dbReference type="OrthoDB" id="449091at2759"/>
<sequence>SPYGLGVPAEWEVLGPFPAAAREAGFDPLAAYAQGSFHVLPPDPDARFPSELVPGGFVVWRHCATNPHVAAAPETAPDWPALQLALGGPGACAHTTYLRGRFTIARAGMYVSRVHGVAHYLLDDRAFLGDVYACAAGMQIRVGLTPSPMDVGTVAALSDMSAAHAALVAPLLSEDDACTPAGHDLRTSVAVLPEDTVLPEIMDAFLISPYLSVSLMNLHPPDLVAQKPHDETVTMGPNDGWIQVSDPVVLVPLRAQIPVLFAVRIAPGQTYPLPPPSPPPSRLTLLVELSSLDHACRWNVTVLDAVPLTRRRWSDVTTSPNDDDEARGSEGDPPGTYLFTYQDFDQLVQYAVVRPPMLPPTTAHMSAGYPRDATVTGSTSSVSARRLPIVVALHGAGVDARSPTWTNSVAALPHAWTLFPTGRTPWGFDWHGASQRSADAAVEVLASRLPGVPDPWRTVLRADPQRLILLGHSNGGHGVWWWLTHFPDRVAAAVPAAAYIKSQLLLTGCGLRLGDAYADTRLRGLMEASIAEHDLDLVVGNAVGVPLLIRTGRDDTNVPAFHSRRLMRLLGEWTGVAPGTPSAPANSSVVQFSEVPDEGHWFDQVFRDAAVQIFLRTHTHPNRPPATIRSTLPPRFILSTMNPGSMGSRGGLRILQLITPFRLGSIEVVRTLIWTMTTRNIRRFHFLPLARPPIGEPAALPTIASWVIDGQRFESGPAYGPSYVRSSTLEEPTPGAVWEPSGDLLWTTRERHPLTYGPMAQMLAHPFRIVLPTLPSVSPTAARQYRRIAARIAQSWYVAARGGTQIVDDVDVRDGLSAQFHLIVLGGPEANRYTAREQKEGALTGMVTFLGSNDDTGSGGCSRAGEDGWSPGFRIGDATFMAPGTGIAFLAASPAKMRLVTYLVGHDAAGLARAAAALPWQTGTMVPDYVVLGPQWGQFGVMDPDVDVDVPHDGAEPPPGPVPHRGAGGLLAAGYWNNRWNFDERSGYL</sequence>
<dbReference type="Gene3D" id="3.40.50.1820">
    <property type="entry name" value="alpha/beta hydrolase"/>
    <property type="match status" value="1"/>
</dbReference>
<dbReference type="EMBL" id="ML014249">
    <property type="protein sequence ID" value="RKO99891.1"/>
    <property type="molecule type" value="Genomic_DNA"/>
</dbReference>
<evidence type="ECO:0000256" key="1">
    <source>
        <dbReference type="ARBA" id="ARBA00022729"/>
    </source>
</evidence>
<dbReference type="Proteomes" id="UP000268535">
    <property type="component" value="Unassembled WGS sequence"/>
</dbReference>
<keyword evidence="7" id="KW-1185">Reference proteome</keyword>
<feature type="non-terminal residue" evidence="5">
    <location>
        <position position="989"/>
    </location>
</feature>
<dbReference type="STRING" id="1555241.A0A4P9X4C7"/>
<name>A0A4P9X4C7_9FUNG</name>
<evidence type="ECO:0000256" key="2">
    <source>
        <dbReference type="SAM" id="MobiDB-lite"/>
    </source>
</evidence>
<protein>
    <recommendedName>
        <fullName evidence="3">Peptidase S9 prolyl oligopeptidase catalytic domain-containing protein</fullName>
    </recommendedName>
</protein>
<evidence type="ECO:0000313" key="4">
    <source>
        <dbReference type="EMBL" id="RKO98076.1"/>
    </source>
</evidence>
<dbReference type="GO" id="GO:0008236">
    <property type="term" value="F:serine-type peptidase activity"/>
    <property type="evidence" value="ECO:0007669"/>
    <property type="project" value="InterPro"/>
</dbReference>
<evidence type="ECO:0000313" key="6">
    <source>
        <dbReference type="Proteomes" id="UP000268535"/>
    </source>
</evidence>
<dbReference type="SUPFAM" id="SSF53474">
    <property type="entry name" value="alpha/beta-Hydrolases"/>
    <property type="match status" value="1"/>
</dbReference>
<feature type="non-terminal residue" evidence="5">
    <location>
        <position position="1"/>
    </location>
</feature>